<evidence type="ECO:0000313" key="1">
    <source>
        <dbReference type="EMBL" id="SVA54740.1"/>
    </source>
</evidence>
<name>A0A381WQJ0_9ZZZZ</name>
<accession>A0A381WQJ0</accession>
<proteinExistence type="predicted"/>
<dbReference type="EMBL" id="UINC01012547">
    <property type="protein sequence ID" value="SVA54740.1"/>
    <property type="molecule type" value="Genomic_DNA"/>
</dbReference>
<gene>
    <name evidence="1" type="ORF">METZ01_LOCUS107594</name>
</gene>
<organism evidence="1">
    <name type="scientific">marine metagenome</name>
    <dbReference type="NCBI Taxonomy" id="408172"/>
    <lineage>
        <taxon>unclassified sequences</taxon>
        <taxon>metagenomes</taxon>
        <taxon>ecological metagenomes</taxon>
    </lineage>
</organism>
<dbReference type="AlphaFoldDB" id="A0A381WQJ0"/>
<reference evidence="1" key="1">
    <citation type="submission" date="2018-05" db="EMBL/GenBank/DDBJ databases">
        <authorList>
            <person name="Lanie J.A."/>
            <person name="Ng W.-L."/>
            <person name="Kazmierczak K.M."/>
            <person name="Andrzejewski T.M."/>
            <person name="Davidsen T.M."/>
            <person name="Wayne K.J."/>
            <person name="Tettelin H."/>
            <person name="Glass J.I."/>
            <person name="Rusch D."/>
            <person name="Podicherti R."/>
            <person name="Tsui H.-C.T."/>
            <person name="Winkler M.E."/>
        </authorList>
    </citation>
    <scope>NUCLEOTIDE SEQUENCE</scope>
</reference>
<feature type="non-terminal residue" evidence="1">
    <location>
        <position position="24"/>
    </location>
</feature>
<sequence length="24" mass="2810">MAIWYRSHQVPFMLAVIAFMIIAT</sequence>
<protein>
    <submittedName>
        <fullName evidence="1">Uncharacterized protein</fullName>
    </submittedName>
</protein>